<protein>
    <recommendedName>
        <fullName evidence="4">Ig-like domain-containing protein</fullName>
    </recommendedName>
</protein>
<dbReference type="Proteomes" id="UP000677228">
    <property type="component" value="Unassembled WGS sequence"/>
</dbReference>
<proteinExistence type="predicted"/>
<dbReference type="InterPro" id="IPR036179">
    <property type="entry name" value="Ig-like_dom_sf"/>
</dbReference>
<accession>A0A8S2V568</accession>
<dbReference type="SUPFAM" id="SSF48726">
    <property type="entry name" value="Immunoglobulin"/>
    <property type="match status" value="1"/>
</dbReference>
<evidence type="ECO:0008006" key="4">
    <source>
        <dbReference type="Google" id="ProtNLM"/>
    </source>
</evidence>
<dbReference type="Proteomes" id="UP000682733">
    <property type="component" value="Unassembled WGS sequence"/>
</dbReference>
<evidence type="ECO:0000313" key="3">
    <source>
        <dbReference type="Proteomes" id="UP000682733"/>
    </source>
</evidence>
<organism evidence="2 3">
    <name type="scientific">Didymodactylos carnosus</name>
    <dbReference type="NCBI Taxonomy" id="1234261"/>
    <lineage>
        <taxon>Eukaryota</taxon>
        <taxon>Metazoa</taxon>
        <taxon>Spiralia</taxon>
        <taxon>Gnathifera</taxon>
        <taxon>Rotifera</taxon>
        <taxon>Eurotatoria</taxon>
        <taxon>Bdelloidea</taxon>
        <taxon>Philodinida</taxon>
        <taxon>Philodinidae</taxon>
        <taxon>Didymodactylos</taxon>
    </lineage>
</organism>
<gene>
    <name evidence="1" type="ORF">OVA965_LOCUS40883</name>
    <name evidence="2" type="ORF">TMI583_LOCUS42410</name>
</gene>
<dbReference type="AlphaFoldDB" id="A0A8S2V568"/>
<evidence type="ECO:0000313" key="1">
    <source>
        <dbReference type="EMBL" id="CAF1579665.1"/>
    </source>
</evidence>
<feature type="non-terminal residue" evidence="2">
    <location>
        <position position="1"/>
    </location>
</feature>
<dbReference type="InterPro" id="IPR013783">
    <property type="entry name" value="Ig-like_fold"/>
</dbReference>
<dbReference type="Gene3D" id="2.60.40.10">
    <property type="entry name" value="Immunoglobulins"/>
    <property type="match status" value="1"/>
</dbReference>
<dbReference type="EMBL" id="CAJOBA010068641">
    <property type="protein sequence ID" value="CAF4378410.1"/>
    <property type="molecule type" value="Genomic_DNA"/>
</dbReference>
<name>A0A8S2V568_9BILA</name>
<feature type="non-terminal residue" evidence="2">
    <location>
        <position position="65"/>
    </location>
</feature>
<dbReference type="EMBL" id="CAJNOK010045588">
    <property type="protein sequence ID" value="CAF1579665.1"/>
    <property type="molecule type" value="Genomic_DNA"/>
</dbReference>
<reference evidence="2" key="1">
    <citation type="submission" date="2021-02" db="EMBL/GenBank/DDBJ databases">
        <authorList>
            <person name="Nowell W R."/>
        </authorList>
    </citation>
    <scope>NUCLEOTIDE SEQUENCE</scope>
</reference>
<comment type="caution">
    <text evidence="2">The sequence shown here is derived from an EMBL/GenBank/DDBJ whole genome shotgun (WGS) entry which is preliminary data.</text>
</comment>
<evidence type="ECO:0000313" key="2">
    <source>
        <dbReference type="EMBL" id="CAF4378410.1"/>
    </source>
</evidence>
<sequence length="65" mass="7391">INGERVRFPVGPTFITEQPSHILYYISYGTLLTCQAIAEPPPSITWLYKNGTNDEWSIVKNSSLY</sequence>